<dbReference type="EMBL" id="ML120352">
    <property type="protein sequence ID" value="RPB05837.1"/>
    <property type="molecule type" value="Genomic_DNA"/>
</dbReference>
<proteinExistence type="predicted"/>
<accession>A0A3N4K5K4</accession>
<organism evidence="2 3">
    <name type="scientific">Choiromyces venosus 120613-1</name>
    <dbReference type="NCBI Taxonomy" id="1336337"/>
    <lineage>
        <taxon>Eukaryota</taxon>
        <taxon>Fungi</taxon>
        <taxon>Dikarya</taxon>
        <taxon>Ascomycota</taxon>
        <taxon>Pezizomycotina</taxon>
        <taxon>Pezizomycetes</taxon>
        <taxon>Pezizales</taxon>
        <taxon>Tuberaceae</taxon>
        <taxon>Choiromyces</taxon>
    </lineage>
</organism>
<reference evidence="2 3" key="1">
    <citation type="journal article" date="2018" name="Nat. Ecol. Evol.">
        <title>Pezizomycetes genomes reveal the molecular basis of ectomycorrhizal truffle lifestyle.</title>
        <authorList>
            <person name="Murat C."/>
            <person name="Payen T."/>
            <person name="Noel B."/>
            <person name="Kuo A."/>
            <person name="Morin E."/>
            <person name="Chen J."/>
            <person name="Kohler A."/>
            <person name="Krizsan K."/>
            <person name="Balestrini R."/>
            <person name="Da Silva C."/>
            <person name="Montanini B."/>
            <person name="Hainaut M."/>
            <person name="Levati E."/>
            <person name="Barry K.W."/>
            <person name="Belfiori B."/>
            <person name="Cichocki N."/>
            <person name="Clum A."/>
            <person name="Dockter R.B."/>
            <person name="Fauchery L."/>
            <person name="Guy J."/>
            <person name="Iotti M."/>
            <person name="Le Tacon F."/>
            <person name="Lindquist E.A."/>
            <person name="Lipzen A."/>
            <person name="Malagnac F."/>
            <person name="Mello A."/>
            <person name="Molinier V."/>
            <person name="Miyauchi S."/>
            <person name="Poulain J."/>
            <person name="Riccioni C."/>
            <person name="Rubini A."/>
            <person name="Sitrit Y."/>
            <person name="Splivallo R."/>
            <person name="Traeger S."/>
            <person name="Wang M."/>
            <person name="Zifcakova L."/>
            <person name="Wipf D."/>
            <person name="Zambonelli A."/>
            <person name="Paolocci F."/>
            <person name="Nowrousian M."/>
            <person name="Ottonello S."/>
            <person name="Baldrian P."/>
            <person name="Spatafora J.W."/>
            <person name="Henrissat B."/>
            <person name="Nagy L.G."/>
            <person name="Aury J.M."/>
            <person name="Wincker P."/>
            <person name="Grigoriev I.V."/>
            <person name="Bonfante P."/>
            <person name="Martin F.M."/>
        </authorList>
    </citation>
    <scope>NUCLEOTIDE SEQUENCE [LARGE SCALE GENOMIC DNA]</scope>
    <source>
        <strain evidence="2 3">120613-1</strain>
    </source>
</reference>
<dbReference type="AlphaFoldDB" id="A0A3N4K5K4"/>
<feature type="domain" description="DDE-1" evidence="1">
    <location>
        <begin position="2"/>
        <end position="56"/>
    </location>
</feature>
<dbReference type="STRING" id="1336337.A0A3N4K5K4"/>
<dbReference type="GO" id="GO:0003676">
    <property type="term" value="F:nucleic acid binding"/>
    <property type="evidence" value="ECO:0007669"/>
    <property type="project" value="InterPro"/>
</dbReference>
<sequence>MKSLLLIDVAGFHTTLEVLQWLHSASITTSLIPSGCTGLLQPLDTTVNKHFKQYLQEFTDTYTL</sequence>
<evidence type="ECO:0000313" key="2">
    <source>
        <dbReference type="EMBL" id="RPB05837.1"/>
    </source>
</evidence>
<name>A0A3N4K5K4_9PEZI</name>
<feature type="non-terminal residue" evidence="2">
    <location>
        <position position="64"/>
    </location>
</feature>
<dbReference type="Pfam" id="PF03184">
    <property type="entry name" value="DDE_1"/>
    <property type="match status" value="1"/>
</dbReference>
<evidence type="ECO:0000313" key="3">
    <source>
        <dbReference type="Proteomes" id="UP000276215"/>
    </source>
</evidence>
<evidence type="ECO:0000259" key="1">
    <source>
        <dbReference type="Pfam" id="PF03184"/>
    </source>
</evidence>
<dbReference type="OrthoDB" id="5427804at2759"/>
<dbReference type="InterPro" id="IPR004875">
    <property type="entry name" value="DDE_SF_endonuclease_dom"/>
</dbReference>
<gene>
    <name evidence="2" type="ORF">L873DRAFT_1883848</name>
</gene>
<protein>
    <recommendedName>
        <fullName evidence="1">DDE-1 domain-containing protein</fullName>
    </recommendedName>
</protein>
<dbReference type="Proteomes" id="UP000276215">
    <property type="component" value="Unassembled WGS sequence"/>
</dbReference>
<keyword evidence="3" id="KW-1185">Reference proteome</keyword>